<proteinExistence type="predicted"/>
<dbReference type="Proteomes" id="UP000203987">
    <property type="component" value="Genome"/>
</dbReference>
<evidence type="ECO:0000313" key="2">
    <source>
        <dbReference type="EMBL" id="BAF45541.1"/>
    </source>
</evidence>
<dbReference type="KEGG" id="vg:5179594"/>
<sequence length="104" mass="12118">MIRPLFVGTYFPIYMFSFFCSTIVTMARKPSVSEAIEMCRLIRDIDECNDLLKGQEIRSLLKPEDKAELVRIQINKAKLMNKLKMLVRDFDDIPPEILKGIYPC</sequence>
<dbReference type="EMBL" id="AB289983">
    <property type="protein sequence ID" value="BAF45541.1"/>
    <property type="molecule type" value="Genomic_DNA"/>
</dbReference>
<feature type="transmembrane region" description="Helical" evidence="1">
    <location>
        <begin position="6"/>
        <end position="27"/>
    </location>
</feature>
<dbReference type="GeneID" id="5179594"/>
<evidence type="ECO:0000256" key="1">
    <source>
        <dbReference type="SAM" id="Phobius"/>
    </source>
</evidence>
<dbReference type="RefSeq" id="YP_001029407.1">
    <property type="nucleotide sequence ID" value="NC_008910.1"/>
</dbReference>
<organism evidence="2 3">
    <name type="scientific">Ichnoviriform fumiferanae</name>
    <dbReference type="NCBI Taxonomy" id="419435"/>
    <lineage>
        <taxon>Viruses</taxon>
        <taxon>Viruses incertae sedis</taxon>
        <taxon>Polydnaviriformidae</taxon>
        <taxon>Ichnoviriform</taxon>
    </lineage>
</organism>
<name>A2PZW9_9VIRU</name>
<evidence type="ECO:0000313" key="3">
    <source>
        <dbReference type="Proteomes" id="UP000203987"/>
    </source>
</evidence>
<reference evidence="2 3" key="1">
    <citation type="journal article" date="2007" name="J. Virol.">
        <title>Genomic and morphological features of a banchine polydnavirus: comparison with bracoviruses and ichnoviruses.</title>
        <authorList>
            <person name="Lapointe R."/>
            <person name="Tanaka K."/>
            <person name="Barney W.E."/>
            <person name="Whitfield J.B."/>
            <person name="Banks J.C."/>
            <person name="Beliveau C."/>
            <person name="Stoltz D."/>
            <person name="Webb B.A."/>
            <person name="Cusson M."/>
        </authorList>
    </citation>
    <scope>NUCLEOTIDE SEQUENCE [LARGE SCALE GENOMIC DNA]</scope>
</reference>
<keyword evidence="1" id="KW-0812">Transmembrane</keyword>
<protein>
    <submittedName>
        <fullName evidence="2">GfV-C6-ORF2</fullName>
    </submittedName>
</protein>
<accession>A2PZW9</accession>
<keyword evidence="1" id="KW-0472">Membrane</keyword>
<keyword evidence="1" id="KW-1133">Transmembrane helix</keyword>